<accession>A0ABU0T6Q2</accession>
<dbReference type="EC" id="2.1.2.1" evidence="5"/>
<dbReference type="InterPro" id="IPR015422">
    <property type="entry name" value="PyrdxlP-dep_Trfase_small"/>
</dbReference>
<keyword evidence="5" id="KW-0808">Transferase</keyword>
<evidence type="ECO:0000256" key="3">
    <source>
        <dbReference type="ARBA" id="ARBA00022898"/>
    </source>
</evidence>
<protein>
    <submittedName>
        <fullName evidence="5">Glycine hydroxymethyltransferase</fullName>
        <ecNumber evidence="5">2.1.2.1</ecNumber>
    </submittedName>
</protein>
<dbReference type="Pfam" id="PF00464">
    <property type="entry name" value="SHMT"/>
    <property type="match status" value="1"/>
</dbReference>
<dbReference type="InterPro" id="IPR015421">
    <property type="entry name" value="PyrdxlP-dep_Trfase_major"/>
</dbReference>
<dbReference type="PANTHER" id="PTHR11680">
    <property type="entry name" value="SERINE HYDROXYMETHYLTRANSFERASE"/>
    <property type="match status" value="1"/>
</dbReference>
<keyword evidence="3" id="KW-0663">Pyridoxal phosphate</keyword>
<evidence type="ECO:0000256" key="1">
    <source>
        <dbReference type="ARBA" id="ARBA00001933"/>
    </source>
</evidence>
<dbReference type="Gene3D" id="3.40.640.10">
    <property type="entry name" value="Type I PLP-dependent aspartate aminotransferase-like (Major domain)"/>
    <property type="match status" value="1"/>
</dbReference>
<comment type="caution">
    <text evidence="5">The sequence shown here is derived from an EMBL/GenBank/DDBJ whole genome shotgun (WGS) entry which is preliminary data.</text>
</comment>
<dbReference type="InterPro" id="IPR049943">
    <property type="entry name" value="Ser_HO-MeTrfase-like"/>
</dbReference>
<evidence type="ECO:0000256" key="2">
    <source>
        <dbReference type="ARBA" id="ARBA00006376"/>
    </source>
</evidence>
<dbReference type="GO" id="GO:0004372">
    <property type="term" value="F:glycine hydroxymethyltransferase activity"/>
    <property type="evidence" value="ECO:0007669"/>
    <property type="project" value="UniProtKB-EC"/>
</dbReference>
<dbReference type="InterPro" id="IPR039429">
    <property type="entry name" value="SHMT-like_dom"/>
</dbReference>
<evidence type="ECO:0000313" key="6">
    <source>
        <dbReference type="Proteomes" id="UP001230328"/>
    </source>
</evidence>
<name>A0ABU0T6Q2_9ACTN</name>
<evidence type="ECO:0000259" key="4">
    <source>
        <dbReference type="Pfam" id="PF00464"/>
    </source>
</evidence>
<dbReference type="SUPFAM" id="SSF53383">
    <property type="entry name" value="PLP-dependent transferases"/>
    <property type="match status" value="1"/>
</dbReference>
<dbReference type="InterPro" id="IPR015424">
    <property type="entry name" value="PyrdxlP-dep_Trfase"/>
</dbReference>
<sequence>MPQSVRNGAALLAEGLSVLRAHQARASRTLSLIPAEGIMAPITRLPLISDLYARYMFDEDPDPQAGEWRFPSAKDAAWLETGLTVPLLARLTGTDHVNVRALSGLHAMEMVITALGGPPGSTIACLAPAQGGHYATADMARRLGHQVAFLPGRSMHELERGALAGFVSDHRPALVYLDQCHALHPLDVTPLVEAVREAGTNTLVHADISHTLGLVLGGALPNPLAAGADSLSASTHKSFPGPQKGIIATRHAATAQQIKEIQPQLVSNHHFAAVAALGLSLAAFADHAAAYAHTVVANAQTLGKELAHAGWDVVGAEFGYTRTHQLWITAPAQASAKDAAARLYEAGLHINWLTDLPLDEPALRLGLAEATWLGLNPGDMPRLARIMTAAVARSRPPSELADETAALRPSTLYPYVRPLGADMLQDASAVVHAVLGEVTR</sequence>
<organism evidence="5 6">
    <name type="scientific">Streptomyces umbrinus</name>
    <dbReference type="NCBI Taxonomy" id="67370"/>
    <lineage>
        <taxon>Bacteria</taxon>
        <taxon>Bacillati</taxon>
        <taxon>Actinomycetota</taxon>
        <taxon>Actinomycetes</taxon>
        <taxon>Kitasatosporales</taxon>
        <taxon>Streptomycetaceae</taxon>
        <taxon>Streptomyces</taxon>
        <taxon>Streptomyces phaeochromogenes group</taxon>
    </lineage>
</organism>
<dbReference type="Proteomes" id="UP001230328">
    <property type="component" value="Unassembled WGS sequence"/>
</dbReference>
<dbReference type="EMBL" id="JAUSZI010000002">
    <property type="protein sequence ID" value="MDQ1031461.1"/>
    <property type="molecule type" value="Genomic_DNA"/>
</dbReference>
<proteinExistence type="inferred from homology"/>
<reference evidence="5 6" key="1">
    <citation type="submission" date="2023-07" db="EMBL/GenBank/DDBJ databases">
        <title>Comparative genomics of wheat-associated soil bacteria to identify genetic determinants of phenazine resistance.</title>
        <authorList>
            <person name="Mouncey N."/>
        </authorList>
    </citation>
    <scope>NUCLEOTIDE SEQUENCE [LARGE SCALE GENOMIC DNA]</scope>
    <source>
        <strain evidence="5 6">V2I4</strain>
    </source>
</reference>
<dbReference type="RefSeq" id="WP_307527622.1">
    <property type="nucleotide sequence ID" value="NZ_JAUSZI010000002.1"/>
</dbReference>
<keyword evidence="6" id="KW-1185">Reference proteome</keyword>
<dbReference type="PANTHER" id="PTHR11680:SF35">
    <property type="entry name" value="SERINE HYDROXYMETHYLTRANSFERASE 1"/>
    <property type="match status" value="1"/>
</dbReference>
<comment type="cofactor">
    <cofactor evidence="1">
        <name>pyridoxal 5'-phosphate</name>
        <dbReference type="ChEBI" id="CHEBI:597326"/>
    </cofactor>
</comment>
<feature type="domain" description="Serine hydroxymethyltransferase-like" evidence="4">
    <location>
        <begin position="96"/>
        <end position="382"/>
    </location>
</feature>
<gene>
    <name evidence="5" type="ORF">QF035_009043</name>
</gene>
<comment type="similarity">
    <text evidence="2">Belongs to the SHMT family.</text>
</comment>
<dbReference type="Gene3D" id="3.90.1150.10">
    <property type="entry name" value="Aspartate Aminotransferase, domain 1"/>
    <property type="match status" value="1"/>
</dbReference>
<evidence type="ECO:0000313" key="5">
    <source>
        <dbReference type="EMBL" id="MDQ1031461.1"/>
    </source>
</evidence>